<keyword evidence="2" id="KW-1185">Reference proteome</keyword>
<accession>A0AAV8Z7Y7</accession>
<proteinExistence type="predicted"/>
<dbReference type="PANTHER" id="PTHR47326:SF1">
    <property type="entry name" value="HTH PSQ-TYPE DOMAIN-CONTAINING PROTEIN"/>
    <property type="match status" value="1"/>
</dbReference>
<dbReference type="EMBL" id="JAPWTK010000013">
    <property type="protein sequence ID" value="KAJ8959290.1"/>
    <property type="molecule type" value="Genomic_DNA"/>
</dbReference>
<protein>
    <submittedName>
        <fullName evidence="1">Uncharacterized protein</fullName>
    </submittedName>
</protein>
<evidence type="ECO:0000313" key="1">
    <source>
        <dbReference type="EMBL" id="KAJ8959290.1"/>
    </source>
</evidence>
<sequence length="296" mass="35135">MIMTMTVLKVIIQDKRHRLHVGCLREEIQLEELQILHKTHLYFAEALGEPIYIRSKCVHVKDLPPFYQLSIIRLVGDGTRTFREAANEFNRRHLERNINHVTVSNINKYFDQYGTGTVERLPNQHRDRERRGNQMILDYFNDNPHSSFRDASRNLNISKSKIWTYLKKAVRNHGSQNFFIHLKLEIGLRQEWNFVYGYKFERKTRRQLPLKIFKRPPPHTSELLNTNFGEKWIGKWASKVASSSPDLYPLNENLCHVLENPDFLQNILYMDEATFTTNGIVSSQNIRMWSENNPHW</sequence>
<feature type="non-terminal residue" evidence="1">
    <location>
        <position position="296"/>
    </location>
</feature>
<name>A0AAV8Z7Y7_9CUCU</name>
<dbReference type="Pfam" id="PF13412">
    <property type="entry name" value="HTH_24"/>
    <property type="match status" value="1"/>
</dbReference>
<dbReference type="AlphaFoldDB" id="A0AAV8Z7Y7"/>
<dbReference type="Proteomes" id="UP001162162">
    <property type="component" value="Unassembled WGS sequence"/>
</dbReference>
<organism evidence="1 2">
    <name type="scientific">Aromia moschata</name>
    <dbReference type="NCBI Taxonomy" id="1265417"/>
    <lineage>
        <taxon>Eukaryota</taxon>
        <taxon>Metazoa</taxon>
        <taxon>Ecdysozoa</taxon>
        <taxon>Arthropoda</taxon>
        <taxon>Hexapoda</taxon>
        <taxon>Insecta</taxon>
        <taxon>Pterygota</taxon>
        <taxon>Neoptera</taxon>
        <taxon>Endopterygota</taxon>
        <taxon>Coleoptera</taxon>
        <taxon>Polyphaga</taxon>
        <taxon>Cucujiformia</taxon>
        <taxon>Chrysomeloidea</taxon>
        <taxon>Cerambycidae</taxon>
        <taxon>Cerambycinae</taxon>
        <taxon>Callichromatini</taxon>
        <taxon>Aromia</taxon>
    </lineage>
</organism>
<evidence type="ECO:0000313" key="2">
    <source>
        <dbReference type="Proteomes" id="UP001162162"/>
    </source>
</evidence>
<gene>
    <name evidence="1" type="ORF">NQ318_021975</name>
</gene>
<reference evidence="1" key="1">
    <citation type="journal article" date="2023" name="Insect Mol. Biol.">
        <title>Genome sequencing provides insights into the evolution of gene families encoding plant cell wall-degrading enzymes in longhorned beetles.</title>
        <authorList>
            <person name="Shin N.R."/>
            <person name="Okamura Y."/>
            <person name="Kirsch R."/>
            <person name="Pauchet Y."/>
        </authorList>
    </citation>
    <scope>NUCLEOTIDE SEQUENCE</scope>
    <source>
        <strain evidence="1">AMC_N1</strain>
    </source>
</reference>
<comment type="caution">
    <text evidence="1">The sequence shown here is derived from an EMBL/GenBank/DDBJ whole genome shotgun (WGS) entry which is preliminary data.</text>
</comment>
<dbReference type="PANTHER" id="PTHR47326">
    <property type="entry name" value="TRANSPOSABLE ELEMENT TC3 TRANSPOSASE-LIKE PROTEIN"/>
    <property type="match status" value="1"/>
</dbReference>